<dbReference type="PANTHER" id="PTHR31668">
    <property type="entry name" value="GLUCOSE TRANSPORT TRANSCRIPTION REGULATOR RGT1-RELATED-RELATED"/>
    <property type="match status" value="1"/>
</dbReference>
<feature type="region of interest" description="Disordered" evidence="5">
    <location>
        <begin position="425"/>
        <end position="504"/>
    </location>
</feature>
<comment type="caution">
    <text evidence="7">The sequence shown here is derived from an EMBL/GenBank/DDBJ whole genome shotgun (WGS) entry which is preliminary data.</text>
</comment>
<gene>
    <name evidence="8" type="ORF">CAS74_001307</name>
    <name evidence="7" type="ORF">JL09_g958</name>
</gene>
<dbReference type="GO" id="GO:0000981">
    <property type="term" value="F:DNA-binding transcription factor activity, RNA polymerase II-specific"/>
    <property type="evidence" value="ECO:0007669"/>
    <property type="project" value="InterPro"/>
</dbReference>
<dbReference type="VEuPathDB" id="FungiDB:C5L36_0A01130"/>
<evidence type="ECO:0000313" key="8">
    <source>
        <dbReference type="EMBL" id="OUT23004.1"/>
    </source>
</evidence>
<feature type="compositionally biased region" description="Polar residues" evidence="5">
    <location>
        <begin position="263"/>
        <end position="280"/>
    </location>
</feature>
<dbReference type="SUPFAM" id="SSF57701">
    <property type="entry name" value="Zn2/Cys6 DNA-binding domain"/>
    <property type="match status" value="2"/>
</dbReference>
<protein>
    <recommendedName>
        <fullName evidence="6">Zn(2)-C6 fungal-type domain-containing protein</fullName>
    </recommendedName>
</protein>
<keyword evidence="3" id="KW-0804">Transcription</keyword>
<feature type="domain" description="Zn(2)-C6 fungal-type" evidence="6">
    <location>
        <begin position="550"/>
        <end position="582"/>
    </location>
</feature>
<sequence length="583" mass="62112">MTFNFSNDLACYSLARSVNVPASVLDSHHCSYRGSQTLNDTFNGTHSTAISAARPPSPSPTPPTSTSTSARPTHTPTAISTSTSTPSQVELGMELGKKNTLIETPASTSACFTKLDLLIHTATSVSLSRDNGAFHSTHPSKYHSLGATPTTSLDSTIPSKRKMPTSLPPSAIAAFPIGTPSCSGTSTLDFLCNHAEKVLAQQMDHANQGQEANTKIDILVETQGNVSNIDTIDVNTAPQTNTNVQTPLSRTFSAVKRRRKSNKTLLSNNNTPALPSSASASNHLAIKLASPSNHSKRQRSGPSCDCCRSRKIKCDSEIFILSTLDSISGDAETRTDQLPNSDIAHCEFISLNPNTGYQYYKIIKDEEHDLNNRLTSFNYLQFKPCSACTTKNLKCSFSKGFTRNDIIKFNKSEKSMNSIVTPANSTLSTSASTPIPSNLPSSSNSGSGSDRSSPTTPLLKQESTNPRKLKHSLRTPSPTPASTPTPNSSLDLPSDYNNSKSTTTASSASASLSLQASSTSLASSSLSAAVAATSSSFTAPTAGKSSKKTSCNTCRFKKIKCVKVENADNCGYCQKKNIKCRFD</sequence>
<feature type="region of interest" description="Disordered" evidence="5">
    <location>
        <begin position="41"/>
        <end position="89"/>
    </location>
</feature>
<dbReference type="Pfam" id="PF00172">
    <property type="entry name" value="Zn_clus"/>
    <property type="match status" value="1"/>
</dbReference>
<dbReference type="Proteomes" id="UP000195871">
    <property type="component" value="Unassembled WGS sequence"/>
</dbReference>
<evidence type="ECO:0000256" key="5">
    <source>
        <dbReference type="SAM" id="MobiDB-lite"/>
    </source>
</evidence>
<dbReference type="InterPro" id="IPR050797">
    <property type="entry name" value="Carb_Metab_Trans_Reg"/>
</dbReference>
<feature type="region of interest" description="Disordered" evidence="5">
    <location>
        <begin position="255"/>
        <end position="280"/>
    </location>
</feature>
<keyword evidence="2" id="KW-0805">Transcription regulation</keyword>
<accession>A0A099P4Y7</accession>
<reference evidence="7" key="2">
    <citation type="submission" date="2014-08" db="EMBL/GenBank/DDBJ databases">
        <title>Exploiting Issatchenkia orientalis SD108 for Succinic Acid Production.</title>
        <authorList>
            <person name="Xiao H."/>
            <person name="Shao Z."/>
            <person name="Jiang Y."/>
            <person name="Dole S."/>
            <person name="Zhao H."/>
        </authorList>
    </citation>
    <scope>NUCLEOTIDE SEQUENCE [LARGE SCALE GENOMIC DNA]</scope>
    <source>
        <strain evidence="7">SD108</strain>
    </source>
</reference>
<dbReference type="Proteomes" id="UP000029867">
    <property type="component" value="Unassembled WGS sequence"/>
</dbReference>
<proteinExistence type="predicted"/>
<feature type="compositionally biased region" description="Low complexity" evidence="5">
    <location>
        <begin position="64"/>
        <end position="87"/>
    </location>
</feature>
<keyword evidence="1" id="KW-0862">Zinc</keyword>
<reference evidence="9" key="1">
    <citation type="journal article" date="2014" name="Microb. Cell Fact.">
        <title>Exploiting Issatchenkia orientalis SD108 for succinic acid production.</title>
        <authorList>
            <person name="Xiao H."/>
            <person name="Shao Z."/>
            <person name="Jiang Y."/>
            <person name="Dole S."/>
            <person name="Zhao H."/>
        </authorList>
    </citation>
    <scope>NUCLEOTIDE SEQUENCE [LARGE SCALE GENOMIC DNA]</scope>
    <source>
        <strain evidence="9">SD108</strain>
    </source>
</reference>
<dbReference type="GO" id="GO:0008270">
    <property type="term" value="F:zinc ion binding"/>
    <property type="evidence" value="ECO:0007669"/>
    <property type="project" value="InterPro"/>
</dbReference>
<dbReference type="EMBL" id="NHMM01000002">
    <property type="protein sequence ID" value="OUT23004.1"/>
    <property type="molecule type" value="Genomic_DNA"/>
</dbReference>
<evidence type="ECO:0000259" key="6">
    <source>
        <dbReference type="PROSITE" id="PS50048"/>
    </source>
</evidence>
<dbReference type="PROSITE" id="PS00463">
    <property type="entry name" value="ZN2_CY6_FUNGAL_1"/>
    <property type="match status" value="1"/>
</dbReference>
<dbReference type="InterPro" id="IPR036864">
    <property type="entry name" value="Zn2-C6_fun-type_DNA-bd_sf"/>
</dbReference>
<dbReference type="SMART" id="SM00066">
    <property type="entry name" value="GAL4"/>
    <property type="match status" value="2"/>
</dbReference>
<feature type="compositionally biased region" description="Low complexity" evidence="5">
    <location>
        <begin position="432"/>
        <end position="457"/>
    </location>
</feature>
<evidence type="ECO:0000313" key="9">
    <source>
        <dbReference type="Proteomes" id="UP000029867"/>
    </source>
</evidence>
<dbReference type="InterPro" id="IPR001138">
    <property type="entry name" value="Zn2Cys6_DnaBD"/>
</dbReference>
<evidence type="ECO:0000313" key="7">
    <source>
        <dbReference type="EMBL" id="KGK39980.1"/>
    </source>
</evidence>
<evidence type="ECO:0000256" key="3">
    <source>
        <dbReference type="ARBA" id="ARBA00023163"/>
    </source>
</evidence>
<dbReference type="eggNOG" id="ENOG502S235">
    <property type="taxonomic scope" value="Eukaryota"/>
</dbReference>
<evidence type="ECO:0000313" key="10">
    <source>
        <dbReference type="Proteomes" id="UP000195871"/>
    </source>
</evidence>
<dbReference type="PROSITE" id="PS50048">
    <property type="entry name" value="ZN2_CY6_FUNGAL_2"/>
    <property type="match status" value="1"/>
</dbReference>
<organism evidence="7 9">
    <name type="scientific">Pichia kudriavzevii</name>
    <name type="common">Yeast</name>
    <name type="synonym">Issatchenkia orientalis</name>
    <dbReference type="NCBI Taxonomy" id="4909"/>
    <lineage>
        <taxon>Eukaryota</taxon>
        <taxon>Fungi</taxon>
        <taxon>Dikarya</taxon>
        <taxon>Ascomycota</taxon>
        <taxon>Saccharomycotina</taxon>
        <taxon>Pichiomycetes</taxon>
        <taxon>Pichiales</taxon>
        <taxon>Pichiaceae</taxon>
        <taxon>Pichia</taxon>
    </lineage>
</organism>
<keyword evidence="4" id="KW-0539">Nucleus</keyword>
<evidence type="ECO:0000256" key="1">
    <source>
        <dbReference type="ARBA" id="ARBA00022833"/>
    </source>
</evidence>
<dbReference type="HOGENOM" id="CLU_467724_0_0_1"/>
<dbReference type="CDD" id="cd00067">
    <property type="entry name" value="GAL4"/>
    <property type="match status" value="2"/>
</dbReference>
<evidence type="ECO:0000256" key="4">
    <source>
        <dbReference type="ARBA" id="ARBA00023242"/>
    </source>
</evidence>
<dbReference type="PANTHER" id="PTHR31668:SF30">
    <property type="entry name" value="ZN(II)2CYS6 TRANSCRIPTION FACTOR (EUROFUNG)"/>
    <property type="match status" value="1"/>
</dbReference>
<dbReference type="Gene3D" id="4.10.240.10">
    <property type="entry name" value="Zn(2)-C6 fungal-type DNA-binding domain"/>
    <property type="match status" value="1"/>
</dbReference>
<dbReference type="EMBL" id="JQFK01000005">
    <property type="protein sequence ID" value="KGK39980.1"/>
    <property type="molecule type" value="Genomic_DNA"/>
</dbReference>
<name>A0A099P4Y7_PICKU</name>
<evidence type="ECO:0000256" key="2">
    <source>
        <dbReference type="ARBA" id="ARBA00023015"/>
    </source>
</evidence>
<reference evidence="8 10" key="3">
    <citation type="submission" date="2017-05" db="EMBL/GenBank/DDBJ databases">
        <title>The Genome Sequence of Candida krusei Ckrusei653.</title>
        <authorList>
            <person name="Cuomo C."/>
            <person name="Forche A."/>
            <person name="Young S."/>
            <person name="Abouelleil A."/>
            <person name="Cao P."/>
            <person name="Chapman S."/>
            <person name="Cusick C."/>
            <person name="Shea T."/>
            <person name="Nusbaum C."/>
            <person name="Birren B."/>
        </authorList>
    </citation>
    <scope>NUCLEOTIDE SEQUENCE [LARGE SCALE GENOMIC DNA]</scope>
    <source>
        <strain evidence="8 10">Ckrusei653</strain>
    </source>
</reference>
<dbReference type="AlphaFoldDB" id="A0A099P4Y7"/>